<reference evidence="2 3" key="1">
    <citation type="submission" date="2017-09" db="EMBL/GenBank/DDBJ databases">
        <title>WGS assembly of Aquilegia coerulea Goldsmith.</title>
        <authorList>
            <person name="Hodges S."/>
            <person name="Kramer E."/>
            <person name="Nordborg M."/>
            <person name="Tomkins J."/>
            <person name="Borevitz J."/>
            <person name="Derieg N."/>
            <person name="Yan J."/>
            <person name="Mihaltcheva S."/>
            <person name="Hayes R.D."/>
            <person name="Rokhsar D."/>
        </authorList>
    </citation>
    <scope>NUCLEOTIDE SEQUENCE [LARGE SCALE GENOMIC DNA]</scope>
    <source>
        <strain evidence="3">cv. Goldsmith</strain>
    </source>
</reference>
<keyword evidence="1" id="KW-0812">Transmembrane</keyword>
<keyword evidence="1" id="KW-1133">Transmembrane helix</keyword>
<dbReference type="EMBL" id="KZ305034">
    <property type="protein sequence ID" value="PIA44129.1"/>
    <property type="molecule type" value="Genomic_DNA"/>
</dbReference>
<keyword evidence="1" id="KW-0472">Membrane</keyword>
<dbReference type="InParanoid" id="A0A2G5DKV8"/>
<accession>A0A2G5DKV8</accession>
<evidence type="ECO:0000256" key="1">
    <source>
        <dbReference type="SAM" id="Phobius"/>
    </source>
</evidence>
<name>A0A2G5DKV8_AQUCA</name>
<evidence type="ECO:0000313" key="2">
    <source>
        <dbReference type="EMBL" id="PIA44129.1"/>
    </source>
</evidence>
<organism evidence="2 3">
    <name type="scientific">Aquilegia coerulea</name>
    <name type="common">Rocky mountain columbine</name>
    <dbReference type="NCBI Taxonomy" id="218851"/>
    <lineage>
        <taxon>Eukaryota</taxon>
        <taxon>Viridiplantae</taxon>
        <taxon>Streptophyta</taxon>
        <taxon>Embryophyta</taxon>
        <taxon>Tracheophyta</taxon>
        <taxon>Spermatophyta</taxon>
        <taxon>Magnoliopsida</taxon>
        <taxon>Ranunculales</taxon>
        <taxon>Ranunculaceae</taxon>
        <taxon>Thalictroideae</taxon>
        <taxon>Aquilegia</taxon>
    </lineage>
</organism>
<proteinExistence type="predicted"/>
<feature type="transmembrane region" description="Helical" evidence="1">
    <location>
        <begin position="35"/>
        <end position="57"/>
    </location>
</feature>
<evidence type="ECO:0000313" key="3">
    <source>
        <dbReference type="Proteomes" id="UP000230069"/>
    </source>
</evidence>
<sequence>MYADANKVSVLCSYLRAVKKSDAMLELTGRDTDQFCTSVVSLLLLHVLLVICVFSGYNPLPVQITYVNTISL</sequence>
<gene>
    <name evidence="2" type="ORF">AQUCO_01700033v1</name>
</gene>
<keyword evidence="3" id="KW-1185">Reference proteome</keyword>
<dbReference type="Proteomes" id="UP000230069">
    <property type="component" value="Unassembled WGS sequence"/>
</dbReference>
<dbReference type="AlphaFoldDB" id="A0A2G5DKV8"/>
<protein>
    <submittedName>
        <fullName evidence="2">Uncharacterized protein</fullName>
    </submittedName>
</protein>